<keyword evidence="2" id="KW-1185">Reference proteome</keyword>
<comment type="caution">
    <text evidence="1">The sequence shown here is derived from an EMBL/GenBank/DDBJ whole genome shotgun (WGS) entry which is preliminary data.</text>
</comment>
<sequence>MSYRMLGPAVTLLALILVSPSLVIAQTKYPVEVSHTGNDRVGSLYAFELREAIRGSHGMQLLSDGPSYEPRIKVVLVTIDTDSGDRGISSAIAITILYDSLEVPLGGAHMLTVVQVCGRDRAASCARDLLSTIDSQVSRLRERSQSLWKTLFRQR</sequence>
<dbReference type="AlphaFoldDB" id="A0A5C7EQ52"/>
<dbReference type="InParanoid" id="A0A5C7EQ52"/>
<accession>A0A5C7EQ52</accession>
<dbReference type="OrthoDB" id="9182596at2"/>
<organism evidence="1 2">
    <name type="scientific">Pelomicrobium methylotrophicum</name>
    <dbReference type="NCBI Taxonomy" id="2602750"/>
    <lineage>
        <taxon>Bacteria</taxon>
        <taxon>Pseudomonadati</taxon>
        <taxon>Pseudomonadota</taxon>
        <taxon>Hydrogenophilia</taxon>
        <taxon>Hydrogenophilia incertae sedis</taxon>
        <taxon>Pelomicrobium</taxon>
    </lineage>
</organism>
<name>A0A5C7EQ52_9PROT</name>
<evidence type="ECO:0000313" key="2">
    <source>
        <dbReference type="Proteomes" id="UP000321201"/>
    </source>
</evidence>
<reference evidence="1 2" key="1">
    <citation type="submission" date="2019-08" db="EMBL/GenBank/DDBJ databases">
        <title>Pelomicrobium methylotrophicum gen. nov., sp. nov. a moderately thermophilic, facultatively anaerobic, lithoautotrophic and methylotrophic bacterium isolated from a terrestrial mud volcano.</title>
        <authorList>
            <person name="Slobodkina G.B."/>
            <person name="Merkel A.Y."/>
            <person name="Slobodkin A.I."/>
        </authorList>
    </citation>
    <scope>NUCLEOTIDE SEQUENCE [LARGE SCALE GENOMIC DNA]</scope>
    <source>
        <strain evidence="1 2">SM250</strain>
    </source>
</reference>
<proteinExistence type="predicted"/>
<dbReference type="Proteomes" id="UP000321201">
    <property type="component" value="Unassembled WGS sequence"/>
</dbReference>
<dbReference type="EMBL" id="VPFL01000001">
    <property type="protein sequence ID" value="TXF13712.1"/>
    <property type="molecule type" value="Genomic_DNA"/>
</dbReference>
<protein>
    <submittedName>
        <fullName evidence="1">Uncharacterized protein</fullName>
    </submittedName>
</protein>
<dbReference type="RefSeq" id="WP_147798298.1">
    <property type="nucleotide sequence ID" value="NZ_VPFL01000001.1"/>
</dbReference>
<evidence type="ECO:0000313" key="1">
    <source>
        <dbReference type="EMBL" id="TXF13712.1"/>
    </source>
</evidence>
<gene>
    <name evidence="1" type="ORF">FR698_00970</name>
</gene>